<organism evidence="10 11">
    <name type="scientific">Microseira wollei NIES-4236</name>
    <dbReference type="NCBI Taxonomy" id="2530354"/>
    <lineage>
        <taxon>Bacteria</taxon>
        <taxon>Bacillati</taxon>
        <taxon>Cyanobacteriota</taxon>
        <taxon>Cyanophyceae</taxon>
        <taxon>Oscillatoriophycideae</taxon>
        <taxon>Aerosakkonematales</taxon>
        <taxon>Aerosakkonemataceae</taxon>
        <taxon>Microseira</taxon>
    </lineage>
</organism>
<accession>A0AAV3XQ56</accession>
<evidence type="ECO:0000256" key="8">
    <source>
        <dbReference type="HAMAP-Rule" id="MF_00101"/>
    </source>
</evidence>
<dbReference type="AlphaFoldDB" id="A0AAV3XQ56"/>
<evidence type="ECO:0000256" key="2">
    <source>
        <dbReference type="ARBA" id="ARBA00022679"/>
    </source>
</evidence>
<comment type="caution">
    <text evidence="10">The sequence shown here is derived from an EMBL/GenBank/DDBJ whole genome shotgun (WGS) entry which is preliminary data.</text>
</comment>
<dbReference type="GO" id="GO:0008897">
    <property type="term" value="F:holo-[acyl-carrier-protein] synthase activity"/>
    <property type="evidence" value="ECO:0007669"/>
    <property type="project" value="UniProtKB-UniRule"/>
</dbReference>
<keyword evidence="6 8" id="KW-0443">Lipid metabolism</keyword>
<sequence>MNIIGHGIDLVEIKDIKELIERSGDHFETRCFTATECSAAGSDANRIEYLAGRFAAKEAVLKAIGTGWSQGISWTDIEIQRLPTGKPLVMLYGKCQEIAVELGITMWLLSISHTPSYAVASAIAVG</sequence>
<proteinExistence type="inferred from homology"/>
<comment type="similarity">
    <text evidence="8">Belongs to the P-Pant transferase superfamily. AcpS family.</text>
</comment>
<comment type="subcellular location">
    <subcellularLocation>
        <location evidence="8">Cytoplasm</location>
    </subcellularLocation>
</comment>
<comment type="cofactor">
    <cofactor evidence="8">
        <name>Mg(2+)</name>
        <dbReference type="ChEBI" id="CHEBI:18420"/>
    </cofactor>
</comment>
<keyword evidence="11" id="KW-1185">Reference proteome</keyword>
<dbReference type="NCBIfam" id="TIGR00556">
    <property type="entry name" value="pantethn_trn"/>
    <property type="match status" value="1"/>
</dbReference>
<dbReference type="InterPro" id="IPR002582">
    <property type="entry name" value="ACPS"/>
</dbReference>
<dbReference type="NCBIfam" id="TIGR00516">
    <property type="entry name" value="acpS"/>
    <property type="match status" value="1"/>
</dbReference>
<reference evidence="10" key="1">
    <citation type="submission" date="2019-10" db="EMBL/GenBank/DDBJ databases">
        <title>Draft genome sequece of Microseira wollei NIES-4236.</title>
        <authorList>
            <person name="Yamaguchi H."/>
            <person name="Suzuki S."/>
            <person name="Kawachi M."/>
        </authorList>
    </citation>
    <scope>NUCLEOTIDE SEQUENCE</scope>
    <source>
        <strain evidence="10">NIES-4236</strain>
    </source>
</reference>
<gene>
    <name evidence="8" type="primary">acpS</name>
    <name evidence="10" type="ORF">MiSe_87070</name>
</gene>
<keyword evidence="2 8" id="KW-0808">Transferase</keyword>
<dbReference type="InterPro" id="IPR004568">
    <property type="entry name" value="Ppantetheine-prot_Trfase_dom"/>
</dbReference>
<feature type="binding site" evidence="8">
    <location>
        <position position="58"/>
    </location>
    <ligand>
        <name>Mg(2+)</name>
        <dbReference type="ChEBI" id="CHEBI:18420"/>
    </ligand>
</feature>
<dbReference type="EMBL" id="BLAY01000264">
    <property type="protein sequence ID" value="GET43881.1"/>
    <property type="molecule type" value="Genomic_DNA"/>
</dbReference>
<evidence type="ECO:0000256" key="7">
    <source>
        <dbReference type="ARBA" id="ARBA00023160"/>
    </source>
</evidence>
<comment type="function">
    <text evidence="8">Transfers the 4'-phosphopantetheine moiety from coenzyme A to a Ser of acyl-carrier-protein.</text>
</comment>
<keyword evidence="1 8" id="KW-0444">Lipid biosynthesis</keyword>
<evidence type="ECO:0000313" key="10">
    <source>
        <dbReference type="EMBL" id="GET43881.1"/>
    </source>
</evidence>
<feature type="binding site" evidence="8">
    <location>
        <position position="9"/>
    </location>
    <ligand>
        <name>Mg(2+)</name>
        <dbReference type="ChEBI" id="CHEBI:18420"/>
    </ligand>
</feature>
<dbReference type="InterPro" id="IPR037143">
    <property type="entry name" value="4-PPantetheinyl_Trfase_dom_sf"/>
</dbReference>
<dbReference type="EC" id="2.7.8.7" evidence="8"/>
<dbReference type="HAMAP" id="MF_00101">
    <property type="entry name" value="AcpS"/>
    <property type="match status" value="1"/>
</dbReference>
<dbReference type="GO" id="GO:0006633">
    <property type="term" value="P:fatty acid biosynthetic process"/>
    <property type="evidence" value="ECO:0007669"/>
    <property type="project" value="UniProtKB-UniRule"/>
</dbReference>
<dbReference type="Proteomes" id="UP001050975">
    <property type="component" value="Unassembled WGS sequence"/>
</dbReference>
<evidence type="ECO:0000256" key="3">
    <source>
        <dbReference type="ARBA" id="ARBA00022723"/>
    </source>
</evidence>
<keyword evidence="3 8" id="KW-0479">Metal-binding</keyword>
<evidence type="ECO:0000256" key="5">
    <source>
        <dbReference type="ARBA" id="ARBA00022842"/>
    </source>
</evidence>
<feature type="domain" description="4'-phosphopantetheinyl transferase" evidence="9">
    <location>
        <begin position="7"/>
        <end position="102"/>
    </location>
</feature>
<evidence type="ECO:0000256" key="6">
    <source>
        <dbReference type="ARBA" id="ARBA00023098"/>
    </source>
</evidence>
<keyword evidence="7 8" id="KW-0275">Fatty acid biosynthesis</keyword>
<dbReference type="GO" id="GO:0000287">
    <property type="term" value="F:magnesium ion binding"/>
    <property type="evidence" value="ECO:0007669"/>
    <property type="project" value="UniProtKB-UniRule"/>
</dbReference>
<comment type="catalytic activity">
    <reaction evidence="8">
        <text>apo-[ACP] + CoA = holo-[ACP] + adenosine 3',5'-bisphosphate + H(+)</text>
        <dbReference type="Rhea" id="RHEA:12068"/>
        <dbReference type="Rhea" id="RHEA-COMP:9685"/>
        <dbReference type="Rhea" id="RHEA-COMP:9690"/>
        <dbReference type="ChEBI" id="CHEBI:15378"/>
        <dbReference type="ChEBI" id="CHEBI:29999"/>
        <dbReference type="ChEBI" id="CHEBI:57287"/>
        <dbReference type="ChEBI" id="CHEBI:58343"/>
        <dbReference type="ChEBI" id="CHEBI:64479"/>
        <dbReference type="EC" id="2.7.8.7"/>
    </reaction>
</comment>
<dbReference type="GO" id="GO:0005737">
    <property type="term" value="C:cytoplasm"/>
    <property type="evidence" value="ECO:0007669"/>
    <property type="project" value="UniProtKB-SubCell"/>
</dbReference>
<evidence type="ECO:0000313" key="11">
    <source>
        <dbReference type="Proteomes" id="UP001050975"/>
    </source>
</evidence>
<name>A0AAV3XQ56_9CYAN</name>
<evidence type="ECO:0000256" key="4">
    <source>
        <dbReference type="ARBA" id="ARBA00022832"/>
    </source>
</evidence>
<evidence type="ECO:0000259" key="9">
    <source>
        <dbReference type="Pfam" id="PF01648"/>
    </source>
</evidence>
<keyword evidence="4 8" id="KW-0276">Fatty acid metabolism</keyword>
<keyword evidence="5 8" id="KW-0460">Magnesium</keyword>
<keyword evidence="8" id="KW-0963">Cytoplasm</keyword>
<protein>
    <recommendedName>
        <fullName evidence="8">Holo-[acyl-carrier-protein] synthase</fullName>
        <shortName evidence="8">Holo-ACP synthase</shortName>
        <ecNumber evidence="8">2.7.8.7</ecNumber>
    </recommendedName>
    <alternativeName>
        <fullName evidence="8">4'-phosphopantetheinyl transferase AcpS</fullName>
    </alternativeName>
</protein>
<dbReference type="SUPFAM" id="SSF56214">
    <property type="entry name" value="4'-phosphopantetheinyl transferase"/>
    <property type="match status" value="1"/>
</dbReference>
<dbReference type="Gene3D" id="3.90.470.20">
    <property type="entry name" value="4'-phosphopantetheinyl transferase domain"/>
    <property type="match status" value="1"/>
</dbReference>
<evidence type="ECO:0000256" key="1">
    <source>
        <dbReference type="ARBA" id="ARBA00022516"/>
    </source>
</evidence>
<dbReference type="RefSeq" id="WP_226593138.1">
    <property type="nucleotide sequence ID" value="NZ_BLAY01000264.1"/>
</dbReference>
<dbReference type="Pfam" id="PF01648">
    <property type="entry name" value="ACPS"/>
    <property type="match status" value="1"/>
</dbReference>
<dbReference type="InterPro" id="IPR008278">
    <property type="entry name" value="4-PPantetheinyl_Trfase_dom"/>
</dbReference>